<dbReference type="PANTHER" id="PTHR40980:SF3">
    <property type="entry name" value="TONB-DEPENDENT RECEPTOR-LIKE BETA-BARREL DOMAIN-CONTAINING PROTEIN"/>
    <property type="match status" value="1"/>
</dbReference>
<keyword evidence="9" id="KW-0675">Receptor</keyword>
<dbReference type="InterPro" id="IPR012910">
    <property type="entry name" value="Plug_dom"/>
</dbReference>
<feature type="compositionally biased region" description="Polar residues" evidence="5">
    <location>
        <begin position="728"/>
        <end position="746"/>
    </location>
</feature>
<dbReference type="eggNOG" id="COG1629">
    <property type="taxonomic scope" value="Bacteria"/>
</dbReference>
<evidence type="ECO:0000256" key="1">
    <source>
        <dbReference type="ARBA" id="ARBA00004442"/>
    </source>
</evidence>
<evidence type="ECO:0000313" key="9">
    <source>
        <dbReference type="EMBL" id="ABZ70967.1"/>
    </source>
</evidence>
<dbReference type="InterPro" id="IPR037066">
    <property type="entry name" value="Plug_dom_sf"/>
</dbReference>
<dbReference type="Pfam" id="PF00593">
    <property type="entry name" value="TonB_dep_Rec_b-barrel"/>
    <property type="match status" value="1"/>
</dbReference>
<protein>
    <submittedName>
        <fullName evidence="9">TonB-dependent receptor</fullName>
    </submittedName>
</protein>
<dbReference type="InterPro" id="IPR010104">
    <property type="entry name" value="TonB_rcpt_bac"/>
</dbReference>
<name>B0T4L5_CAUSK</name>
<feature type="signal peptide" evidence="6">
    <location>
        <begin position="1"/>
        <end position="30"/>
    </location>
</feature>
<evidence type="ECO:0000259" key="8">
    <source>
        <dbReference type="Pfam" id="PF07715"/>
    </source>
</evidence>
<dbReference type="OrthoDB" id="5476657at2"/>
<feature type="domain" description="TonB-dependent receptor plug" evidence="8">
    <location>
        <begin position="62"/>
        <end position="171"/>
    </location>
</feature>
<evidence type="ECO:0000259" key="7">
    <source>
        <dbReference type="Pfam" id="PF00593"/>
    </source>
</evidence>
<dbReference type="Pfam" id="PF07715">
    <property type="entry name" value="Plug"/>
    <property type="match status" value="1"/>
</dbReference>
<keyword evidence="4" id="KW-0798">TonB box</keyword>
<dbReference type="SUPFAM" id="SSF56935">
    <property type="entry name" value="Porins"/>
    <property type="match status" value="1"/>
</dbReference>
<evidence type="ECO:0000256" key="3">
    <source>
        <dbReference type="ARBA" id="ARBA00023237"/>
    </source>
</evidence>
<dbReference type="AlphaFoldDB" id="B0T4L5"/>
<keyword evidence="2 4" id="KW-0472">Membrane</keyword>
<dbReference type="Gene3D" id="2.40.170.20">
    <property type="entry name" value="TonB-dependent receptor, beta-barrel domain"/>
    <property type="match status" value="1"/>
</dbReference>
<comment type="similarity">
    <text evidence="4">Belongs to the TonB-dependent receptor family.</text>
</comment>
<evidence type="ECO:0000256" key="2">
    <source>
        <dbReference type="ARBA" id="ARBA00023136"/>
    </source>
</evidence>
<dbReference type="eggNOG" id="COG4771">
    <property type="taxonomic scope" value="Bacteria"/>
</dbReference>
<dbReference type="STRING" id="366602.Caul_1838"/>
<feature type="chain" id="PRO_5002755902" evidence="6">
    <location>
        <begin position="31"/>
        <end position="979"/>
    </location>
</feature>
<dbReference type="EMBL" id="CP000927">
    <property type="protein sequence ID" value="ABZ70967.1"/>
    <property type="molecule type" value="Genomic_DNA"/>
</dbReference>
<proteinExistence type="inferred from homology"/>
<dbReference type="Gene3D" id="2.170.130.10">
    <property type="entry name" value="TonB-dependent receptor, plug domain"/>
    <property type="match status" value="1"/>
</dbReference>
<comment type="subcellular location">
    <subcellularLocation>
        <location evidence="1 4">Cell outer membrane</location>
    </subcellularLocation>
</comment>
<evidence type="ECO:0000256" key="5">
    <source>
        <dbReference type="SAM" id="MobiDB-lite"/>
    </source>
</evidence>
<dbReference type="PANTHER" id="PTHR40980">
    <property type="entry name" value="PLUG DOMAIN-CONTAINING PROTEIN"/>
    <property type="match status" value="1"/>
</dbReference>
<dbReference type="NCBIfam" id="TIGR01782">
    <property type="entry name" value="TonB-Xanth-Caul"/>
    <property type="match status" value="1"/>
</dbReference>
<keyword evidence="6" id="KW-0732">Signal</keyword>
<dbReference type="KEGG" id="cak:Caul_1838"/>
<keyword evidence="3" id="KW-0998">Cell outer membrane</keyword>
<evidence type="ECO:0000256" key="6">
    <source>
        <dbReference type="SAM" id="SignalP"/>
    </source>
</evidence>
<organism evidence="9">
    <name type="scientific">Caulobacter sp. (strain K31)</name>
    <dbReference type="NCBI Taxonomy" id="366602"/>
    <lineage>
        <taxon>Bacteria</taxon>
        <taxon>Pseudomonadati</taxon>
        <taxon>Pseudomonadota</taxon>
        <taxon>Alphaproteobacteria</taxon>
        <taxon>Caulobacterales</taxon>
        <taxon>Caulobacteraceae</taxon>
        <taxon>Caulobacter</taxon>
    </lineage>
</organism>
<dbReference type="GO" id="GO:0009279">
    <property type="term" value="C:cell outer membrane"/>
    <property type="evidence" value="ECO:0007669"/>
    <property type="project" value="UniProtKB-SubCell"/>
</dbReference>
<feature type="domain" description="TonB-dependent receptor-like beta-barrel" evidence="7">
    <location>
        <begin position="458"/>
        <end position="946"/>
    </location>
</feature>
<dbReference type="InterPro" id="IPR000531">
    <property type="entry name" value="Beta-barrel_TonB"/>
</dbReference>
<feature type="region of interest" description="Disordered" evidence="5">
    <location>
        <begin position="717"/>
        <end position="746"/>
    </location>
</feature>
<accession>B0T4L5</accession>
<dbReference type="HOGENOM" id="CLU_006935_2_0_5"/>
<gene>
    <name evidence="9" type="ordered locus">Caul_1838</name>
</gene>
<sequence length="979" mass="104756" precursor="true">MAISIHSNALRLALIGASCLTGLAAAPAFAQQTPAPAASADAVEEVVVTGFRKSLADATNAKRDSIAFTDSVFAEDIGKFPDLNIAESLNRIPGIQLTREINGDGLNIAIRGLGTDFTKIVLNGAQIGVASSGRTDAQNQNRQVDLDLFPTELFTRLDVSKTPMPSQLEGGVAGIVNMRSSRPLDRPGQHLTYSLQGAYQDSAGKWSPRGALIGSKSWDVGDGEFGLLVGYAGARSKSRTDGFETIGWTNASTGGSSNFACGGCNSTFGGNGFTWAPTVPANAGNGLTTGATVNDAFLQANNPGTTLQQLSDGLLPRLGRQSYSAGHRDRDSLLVSLQYQPNDHADFYIDTLLGKTNREFSRIDMDWVVRNSNFMVPTNVKVGANNVITSGTFANSQFFLEARPYHETNKFVNVNPGGSWRFSDTLKLDGQFNYSRSVFFREAPTILINTPLNSGLTVTYDNTGGDFPSIKTSANLNDPSLGWTFVGGRVNIQNEKRVTSTKGTHWDLTWGDERNYIKGGVAYDEASRSIMALDNSDRWQQITCGGGGTYLPRPNTQPACTGGAGSAITNAQLASYLKPGPLGFITVDYDKFKAATNYQALNDTAPFSSSAATAANSGEIEEKNTGAYIEFAGVATIMDRELRIAGGSRYVSTDQDVTGPVSIPFPNVANCTPNCVPNTLTFKTTSQRYDAFLPSFNAVYAVRDNINLRMSASRTLTRPDPSAMLPGTTFSDPSAQNANQGNPALRPYTSNNFDVGGEWYTGGAGYVGVALFQKVVTGFTAVGATTQPFTALGIPFDSLTDLQKTAINNRGGPSAATVTVSQQVNTGSDLTIRGYELNWVQPLDFVLQGAGFTANYTRVNQTGTGGVVALGVSPYTYNLTGYYENHGVTLRVSYNYNDAQISSGLNQNSVPTARIKTDAYKQMDLSASYTLPILGGAQITFNAINITSETQRQTFQYPNAAYTFYDPGPTYLIGIRGQF</sequence>
<dbReference type="InterPro" id="IPR036942">
    <property type="entry name" value="Beta-barrel_TonB_sf"/>
</dbReference>
<evidence type="ECO:0000256" key="4">
    <source>
        <dbReference type="RuleBase" id="RU003357"/>
    </source>
</evidence>
<reference evidence="9" key="1">
    <citation type="submission" date="2008-01" db="EMBL/GenBank/DDBJ databases">
        <title>Complete sequence of chromosome of Caulobacter sp. K31.</title>
        <authorList>
            <consortium name="US DOE Joint Genome Institute"/>
            <person name="Copeland A."/>
            <person name="Lucas S."/>
            <person name="Lapidus A."/>
            <person name="Barry K."/>
            <person name="Glavina del Rio T."/>
            <person name="Dalin E."/>
            <person name="Tice H."/>
            <person name="Pitluck S."/>
            <person name="Bruce D."/>
            <person name="Goodwin L."/>
            <person name="Thompson L.S."/>
            <person name="Brettin T."/>
            <person name="Detter J.C."/>
            <person name="Han C."/>
            <person name="Schmutz J."/>
            <person name="Larimer F."/>
            <person name="Land M."/>
            <person name="Hauser L."/>
            <person name="Kyrpides N."/>
            <person name="Kim E."/>
            <person name="Stephens C."/>
            <person name="Richardson P."/>
        </authorList>
    </citation>
    <scope>NUCLEOTIDE SEQUENCE [LARGE SCALE GENOMIC DNA]</scope>
    <source>
        <strain evidence="9">K31</strain>
    </source>
</reference>